<evidence type="ECO:0000313" key="1">
    <source>
        <dbReference type="EMBL" id="EDN98490.1"/>
    </source>
</evidence>
<dbReference type="EMBL" id="CH476644">
    <property type="protein sequence ID" value="EDN98490.1"/>
    <property type="molecule type" value="Genomic_DNA"/>
</dbReference>
<protein>
    <submittedName>
        <fullName evidence="1">Uncharacterized protein</fullName>
    </submittedName>
</protein>
<dbReference type="GeneID" id="5481814"/>
<evidence type="ECO:0000313" key="2">
    <source>
        <dbReference type="Proteomes" id="UP000001312"/>
    </source>
</evidence>
<gene>
    <name evidence="1" type="ORF">SS1G_13349</name>
</gene>
<accession>A7F6W9</accession>
<dbReference type="RefSeq" id="XP_001585832.1">
    <property type="nucleotide sequence ID" value="XM_001585782.1"/>
</dbReference>
<keyword evidence="2" id="KW-1185">Reference proteome</keyword>
<organism evidence="1 2">
    <name type="scientific">Sclerotinia sclerotiorum (strain ATCC 18683 / 1980 / Ss-1)</name>
    <name type="common">White mold</name>
    <name type="synonym">Whetzelinia sclerotiorum</name>
    <dbReference type="NCBI Taxonomy" id="665079"/>
    <lineage>
        <taxon>Eukaryota</taxon>
        <taxon>Fungi</taxon>
        <taxon>Dikarya</taxon>
        <taxon>Ascomycota</taxon>
        <taxon>Pezizomycotina</taxon>
        <taxon>Leotiomycetes</taxon>
        <taxon>Helotiales</taxon>
        <taxon>Sclerotiniaceae</taxon>
        <taxon>Sclerotinia</taxon>
    </lineage>
</organism>
<sequence length="49" mass="5511">MSLPDRLTAKYPLRLAFMKLIGASGYGGHEGFGITWNENIVMYPVTHRT</sequence>
<proteinExistence type="predicted"/>
<dbReference type="InParanoid" id="A7F6W9"/>
<reference evidence="2" key="1">
    <citation type="journal article" date="2011" name="PLoS Genet.">
        <title>Genomic analysis of the necrotrophic fungal pathogens Sclerotinia sclerotiorum and Botrytis cinerea.</title>
        <authorList>
            <person name="Amselem J."/>
            <person name="Cuomo C.A."/>
            <person name="van Kan J.A."/>
            <person name="Viaud M."/>
            <person name="Benito E.P."/>
            <person name="Couloux A."/>
            <person name="Coutinho P.M."/>
            <person name="de Vries R.P."/>
            <person name="Dyer P.S."/>
            <person name="Fillinger S."/>
            <person name="Fournier E."/>
            <person name="Gout L."/>
            <person name="Hahn M."/>
            <person name="Kohn L."/>
            <person name="Lapalu N."/>
            <person name="Plummer K.M."/>
            <person name="Pradier J.M."/>
            <person name="Quevillon E."/>
            <person name="Sharon A."/>
            <person name="Simon A."/>
            <person name="ten Have A."/>
            <person name="Tudzynski B."/>
            <person name="Tudzynski P."/>
            <person name="Wincker P."/>
            <person name="Andrew M."/>
            <person name="Anthouard V."/>
            <person name="Beever R.E."/>
            <person name="Beffa R."/>
            <person name="Benoit I."/>
            <person name="Bouzid O."/>
            <person name="Brault B."/>
            <person name="Chen Z."/>
            <person name="Choquer M."/>
            <person name="Collemare J."/>
            <person name="Cotton P."/>
            <person name="Danchin E.G."/>
            <person name="Da Silva C."/>
            <person name="Gautier A."/>
            <person name="Giraud C."/>
            <person name="Giraud T."/>
            <person name="Gonzalez C."/>
            <person name="Grossetete S."/>
            <person name="Guldener U."/>
            <person name="Henrissat B."/>
            <person name="Howlett B.J."/>
            <person name="Kodira C."/>
            <person name="Kretschmer M."/>
            <person name="Lappartient A."/>
            <person name="Leroch M."/>
            <person name="Levis C."/>
            <person name="Mauceli E."/>
            <person name="Neuveglise C."/>
            <person name="Oeser B."/>
            <person name="Pearson M."/>
            <person name="Poulain J."/>
            <person name="Poussereau N."/>
            <person name="Quesneville H."/>
            <person name="Rascle C."/>
            <person name="Schumacher J."/>
            <person name="Segurens B."/>
            <person name="Sexton A."/>
            <person name="Silva E."/>
            <person name="Sirven C."/>
            <person name="Soanes D.M."/>
            <person name="Talbot N.J."/>
            <person name="Templeton M."/>
            <person name="Yandava C."/>
            <person name="Yarden O."/>
            <person name="Zeng Q."/>
            <person name="Rollins J.A."/>
            <person name="Lebrun M.H."/>
            <person name="Dickman M."/>
        </authorList>
    </citation>
    <scope>NUCLEOTIDE SEQUENCE [LARGE SCALE GENOMIC DNA]</scope>
    <source>
        <strain evidence="2">ATCC 18683 / 1980 / Ss-1</strain>
    </source>
</reference>
<dbReference type="Proteomes" id="UP000001312">
    <property type="component" value="Unassembled WGS sequence"/>
</dbReference>
<dbReference type="KEGG" id="ssl:SS1G_13349"/>
<dbReference type="AlphaFoldDB" id="A7F6W9"/>
<name>A7F6W9_SCLS1</name>